<reference evidence="3" key="1">
    <citation type="submission" date="2022-12" db="EMBL/GenBank/DDBJ databases">
        <title>Isolation and characterisation of novel Methanocorpusculum spp. from native Australian herbivores indicates the genus is ancestrally host-associated.</title>
        <authorList>
            <person name="Volmer J.G."/>
            <person name="Soo R.M."/>
            <person name="Evans P.N."/>
            <person name="Hoedt E.C."/>
            <person name="Astorga Alsina A.L."/>
            <person name="Woodcroft B.J."/>
            <person name="Tyson G.W."/>
            <person name="Hugenholtz P."/>
            <person name="Morrison M."/>
        </authorList>
    </citation>
    <scope>NUCLEOTIDE SEQUENCE</scope>
    <source>
        <strain evidence="3">MG</strain>
    </source>
</reference>
<accession>A0ABT4IFA8</accession>
<keyword evidence="4" id="KW-1185">Reference proteome</keyword>
<evidence type="ECO:0000313" key="4">
    <source>
        <dbReference type="Proteomes" id="UP001141422"/>
    </source>
</evidence>
<sequence>MTRGVRNTVKPEQISLRLPAAMIKELDQLKEKEGTDRTAVIVRALKYWISVEGNITTDAEYLNRLTRMETELAEVRDSLAKITAQYEEEAAAKREIISELQKTINTLLRMLPKDE</sequence>
<protein>
    <submittedName>
        <fullName evidence="3">Ribbon-helix-helix protein, CopG family</fullName>
    </submittedName>
</protein>
<evidence type="ECO:0000313" key="3">
    <source>
        <dbReference type="EMBL" id="MCZ0860059.1"/>
    </source>
</evidence>
<dbReference type="Pfam" id="PF01402">
    <property type="entry name" value="RHH_1"/>
    <property type="match status" value="1"/>
</dbReference>
<evidence type="ECO:0000259" key="2">
    <source>
        <dbReference type="Pfam" id="PF01402"/>
    </source>
</evidence>
<dbReference type="Proteomes" id="UP001141422">
    <property type="component" value="Unassembled WGS sequence"/>
</dbReference>
<name>A0ABT4IFA8_9EURY</name>
<dbReference type="InterPro" id="IPR013321">
    <property type="entry name" value="Arc_rbn_hlx_hlx"/>
</dbReference>
<feature type="domain" description="Ribbon-helix-helix protein CopG" evidence="2">
    <location>
        <begin position="13"/>
        <end position="49"/>
    </location>
</feature>
<comment type="caution">
    <text evidence="3">The sequence shown here is derived from an EMBL/GenBank/DDBJ whole genome shotgun (WGS) entry which is preliminary data.</text>
</comment>
<dbReference type="EMBL" id="JAPTGB010000004">
    <property type="protein sequence ID" value="MCZ0860059.1"/>
    <property type="molecule type" value="Genomic_DNA"/>
</dbReference>
<feature type="coiled-coil region" evidence="1">
    <location>
        <begin position="65"/>
        <end position="103"/>
    </location>
</feature>
<keyword evidence="1" id="KW-0175">Coiled coil</keyword>
<dbReference type="Gene3D" id="1.10.1220.10">
    <property type="entry name" value="Met repressor-like"/>
    <property type="match status" value="1"/>
</dbReference>
<evidence type="ECO:0000256" key="1">
    <source>
        <dbReference type="SAM" id="Coils"/>
    </source>
</evidence>
<organism evidence="3 4">
    <name type="scientific">Methanocorpusculum petauri</name>
    <dbReference type="NCBI Taxonomy" id="3002863"/>
    <lineage>
        <taxon>Archaea</taxon>
        <taxon>Methanobacteriati</taxon>
        <taxon>Methanobacteriota</taxon>
        <taxon>Stenosarchaea group</taxon>
        <taxon>Methanomicrobia</taxon>
        <taxon>Methanomicrobiales</taxon>
        <taxon>Methanocorpusculaceae</taxon>
        <taxon>Methanocorpusculum</taxon>
    </lineage>
</organism>
<proteinExistence type="predicted"/>
<gene>
    <name evidence="3" type="ORF">O0S10_02295</name>
</gene>
<dbReference type="RefSeq" id="WP_268924281.1">
    <property type="nucleotide sequence ID" value="NZ_JAPTGB010000004.1"/>
</dbReference>
<dbReference type="InterPro" id="IPR002145">
    <property type="entry name" value="CopG"/>
</dbReference>